<evidence type="ECO:0000313" key="1">
    <source>
        <dbReference type="EMBL" id="KAI8001256.1"/>
    </source>
</evidence>
<accession>A0ACC0GP52</accession>
<keyword evidence="2" id="KW-1185">Reference proteome</keyword>
<gene>
    <name evidence="1" type="ORF">LOK49_LG09G00736</name>
</gene>
<comment type="caution">
    <text evidence="1">The sequence shown here is derived from an EMBL/GenBank/DDBJ whole genome shotgun (WGS) entry which is preliminary data.</text>
</comment>
<dbReference type="EMBL" id="CM045765">
    <property type="protein sequence ID" value="KAI8001256.1"/>
    <property type="molecule type" value="Genomic_DNA"/>
</dbReference>
<organism evidence="1 2">
    <name type="scientific">Camellia lanceoleosa</name>
    <dbReference type="NCBI Taxonomy" id="1840588"/>
    <lineage>
        <taxon>Eukaryota</taxon>
        <taxon>Viridiplantae</taxon>
        <taxon>Streptophyta</taxon>
        <taxon>Embryophyta</taxon>
        <taxon>Tracheophyta</taxon>
        <taxon>Spermatophyta</taxon>
        <taxon>Magnoliopsida</taxon>
        <taxon>eudicotyledons</taxon>
        <taxon>Gunneridae</taxon>
        <taxon>Pentapetalae</taxon>
        <taxon>asterids</taxon>
        <taxon>Ericales</taxon>
        <taxon>Theaceae</taxon>
        <taxon>Camellia</taxon>
    </lineage>
</organism>
<evidence type="ECO:0000313" key="2">
    <source>
        <dbReference type="Proteomes" id="UP001060215"/>
    </source>
</evidence>
<sequence length="134" mass="14917">MFHFTLCSIPTSFDKGCDYQSLADFRLGIVILFPVLVTFRLKVYCRWMIVGLLDAALDGSFMDISDIDIGRWSQMCGLCNANVSMFGCVSSSVGGYGGYSLELPGNLYTPVLPLPYQACFTVRNWSRDQLRSSP</sequence>
<proteinExistence type="predicted"/>
<reference evidence="1 2" key="1">
    <citation type="journal article" date="2022" name="Plant J.">
        <title>Chromosome-level genome of Camellia lanceoleosa provides a valuable resource for understanding genome evolution and self-incompatibility.</title>
        <authorList>
            <person name="Gong W."/>
            <person name="Xiao S."/>
            <person name="Wang L."/>
            <person name="Liao Z."/>
            <person name="Chang Y."/>
            <person name="Mo W."/>
            <person name="Hu G."/>
            <person name="Li W."/>
            <person name="Zhao G."/>
            <person name="Zhu H."/>
            <person name="Hu X."/>
            <person name="Ji K."/>
            <person name="Xiang X."/>
            <person name="Song Q."/>
            <person name="Yuan D."/>
            <person name="Jin S."/>
            <person name="Zhang L."/>
        </authorList>
    </citation>
    <scope>NUCLEOTIDE SEQUENCE [LARGE SCALE GENOMIC DNA]</scope>
    <source>
        <strain evidence="1">SQ_2022a</strain>
    </source>
</reference>
<protein>
    <submittedName>
        <fullName evidence="1">Uncharacterized protein</fullName>
    </submittedName>
</protein>
<dbReference type="Proteomes" id="UP001060215">
    <property type="component" value="Chromosome 8"/>
</dbReference>
<name>A0ACC0GP52_9ERIC</name>